<name>A0ABW4CSD0_9LACO</name>
<dbReference type="Pfam" id="PF02836">
    <property type="entry name" value="Glyco_hydro_2_C"/>
    <property type="match status" value="1"/>
</dbReference>
<sequence>MARTEYPRPQFVRDGDWQSLNGTWQFSFDDNDRGRGAHWEKGLPTDHSQINVPFVYQAPASGIDDQTVHDIVWYQRDLAIATPQAGQRALLHFGAVDYFADVYVNGQLVGHHEGGDSSFSFDITDALIADAQQVLTVRAEDRTYDETLPRGKQSWTGHAEAIWYTNSTGIWQPVWIEIVDAARLASVRLTPDLDHTSIGIAAELSDAAIGSNLKIEISFKGELVAEDTVRIVANHTVRTIDLVQQHIFRTSFHNDGWTWTPENPNLFDITFTVLAPDGQPTDTVASYFGLRKVSRENGMIFLNNRPCYQRLVLDQGYWPEGLLTAPTDEAFKKDIELAKAAGFNGCRKHQKVEDPRFLYWADKLGYLVWEEIASVPYFSENSVDRVIDAWQDTVRRDYNHPSIIMWVPFNESWGVDRIHYDTQVQHFSTAVYHLVHALDDTRLVMTNDGWETTDGDVIGIHNYSHGDSAESAAYHHFKDTLSTTEKILDQSSANWANFASGYAYQGQPIVLSEFGGIGFDASRKDGWGYTRATSVDNYLSELTRVLDALQASECLWGYCYTQLTDVMQEVNGVLTKDREPKAPLEELHKRFVFPRFGRLNDTAADYRH</sequence>
<dbReference type="Pfam" id="PF00703">
    <property type="entry name" value="Glyco_hydro_2"/>
    <property type="match status" value="1"/>
</dbReference>
<feature type="domain" description="Glycosyl hydrolases family 2 sugar binding" evidence="4">
    <location>
        <begin position="18"/>
        <end position="137"/>
    </location>
</feature>
<dbReference type="Gene3D" id="3.20.20.80">
    <property type="entry name" value="Glycosidases"/>
    <property type="match status" value="1"/>
</dbReference>
<dbReference type="SUPFAM" id="SSF49785">
    <property type="entry name" value="Galactose-binding domain-like"/>
    <property type="match status" value="1"/>
</dbReference>
<evidence type="ECO:0000259" key="2">
    <source>
        <dbReference type="Pfam" id="PF00703"/>
    </source>
</evidence>
<dbReference type="SUPFAM" id="SSF51445">
    <property type="entry name" value="(Trans)glycosidases"/>
    <property type="match status" value="1"/>
</dbReference>
<evidence type="ECO:0000259" key="4">
    <source>
        <dbReference type="Pfam" id="PF02837"/>
    </source>
</evidence>
<dbReference type="InterPro" id="IPR006104">
    <property type="entry name" value="Glyco_hydro_2_N"/>
</dbReference>
<dbReference type="Gene3D" id="2.60.120.260">
    <property type="entry name" value="Galactose-binding domain-like"/>
    <property type="match status" value="1"/>
</dbReference>
<dbReference type="Pfam" id="PF02837">
    <property type="entry name" value="Glyco_hydro_2_N"/>
    <property type="match status" value="1"/>
</dbReference>
<dbReference type="PANTHER" id="PTHR42732">
    <property type="entry name" value="BETA-GALACTOSIDASE"/>
    <property type="match status" value="1"/>
</dbReference>
<organism evidence="5 6">
    <name type="scientific">Lacticaseibacillus yichunensis</name>
    <dbReference type="NCBI Taxonomy" id="2486015"/>
    <lineage>
        <taxon>Bacteria</taxon>
        <taxon>Bacillati</taxon>
        <taxon>Bacillota</taxon>
        <taxon>Bacilli</taxon>
        <taxon>Lactobacillales</taxon>
        <taxon>Lactobacillaceae</taxon>
        <taxon>Lacticaseibacillus</taxon>
    </lineage>
</organism>
<feature type="domain" description="Glycoside hydrolase family 2 catalytic" evidence="3">
    <location>
        <begin position="329"/>
        <end position="591"/>
    </location>
</feature>
<protein>
    <submittedName>
        <fullName evidence="5">Glycoside hydrolase family 2 protein</fullName>
    </submittedName>
</protein>
<dbReference type="InterPro" id="IPR051913">
    <property type="entry name" value="GH2_Domain-Containing"/>
</dbReference>
<proteinExistence type="inferred from homology"/>
<gene>
    <name evidence="5" type="ORF">ACFQ47_10155</name>
</gene>
<evidence type="ECO:0000313" key="5">
    <source>
        <dbReference type="EMBL" id="MFD1433029.1"/>
    </source>
</evidence>
<dbReference type="Proteomes" id="UP001597192">
    <property type="component" value="Unassembled WGS sequence"/>
</dbReference>
<evidence type="ECO:0000313" key="6">
    <source>
        <dbReference type="Proteomes" id="UP001597192"/>
    </source>
</evidence>
<dbReference type="EMBL" id="JBHTOG010000052">
    <property type="protein sequence ID" value="MFD1433029.1"/>
    <property type="molecule type" value="Genomic_DNA"/>
</dbReference>
<dbReference type="PANTHER" id="PTHR42732:SF3">
    <property type="entry name" value="HYDROLASE"/>
    <property type="match status" value="1"/>
</dbReference>
<feature type="domain" description="Glycoside hydrolase family 2 immunoglobulin-like beta-sandwich" evidence="2">
    <location>
        <begin position="183"/>
        <end position="291"/>
    </location>
</feature>
<accession>A0ABW4CSD0</accession>
<comment type="similarity">
    <text evidence="1">Belongs to the glycosyl hydrolase 2 family.</text>
</comment>
<keyword evidence="6" id="KW-1185">Reference proteome</keyword>
<dbReference type="RefSeq" id="WP_125697789.1">
    <property type="nucleotide sequence ID" value="NZ_JBHTOG010000052.1"/>
</dbReference>
<dbReference type="InterPro" id="IPR008979">
    <property type="entry name" value="Galactose-bd-like_sf"/>
</dbReference>
<dbReference type="InterPro" id="IPR006102">
    <property type="entry name" value="Ig-like_GH2"/>
</dbReference>
<evidence type="ECO:0000256" key="1">
    <source>
        <dbReference type="ARBA" id="ARBA00007401"/>
    </source>
</evidence>
<dbReference type="SUPFAM" id="SSF49303">
    <property type="entry name" value="beta-Galactosidase/glucuronidase domain"/>
    <property type="match status" value="1"/>
</dbReference>
<dbReference type="InterPro" id="IPR017853">
    <property type="entry name" value="GH"/>
</dbReference>
<dbReference type="GO" id="GO:0016787">
    <property type="term" value="F:hydrolase activity"/>
    <property type="evidence" value="ECO:0007669"/>
    <property type="project" value="UniProtKB-KW"/>
</dbReference>
<evidence type="ECO:0000259" key="3">
    <source>
        <dbReference type="Pfam" id="PF02836"/>
    </source>
</evidence>
<dbReference type="InterPro" id="IPR036156">
    <property type="entry name" value="Beta-gal/glucu_dom_sf"/>
</dbReference>
<reference evidence="6" key="1">
    <citation type="journal article" date="2019" name="Int. J. Syst. Evol. Microbiol.">
        <title>The Global Catalogue of Microorganisms (GCM) 10K type strain sequencing project: providing services to taxonomists for standard genome sequencing and annotation.</title>
        <authorList>
            <consortium name="The Broad Institute Genomics Platform"/>
            <consortium name="The Broad Institute Genome Sequencing Center for Infectious Disease"/>
            <person name="Wu L."/>
            <person name="Ma J."/>
        </authorList>
    </citation>
    <scope>NUCLEOTIDE SEQUENCE [LARGE SCALE GENOMIC DNA]</scope>
    <source>
        <strain evidence="6">CCM 8947</strain>
    </source>
</reference>
<keyword evidence="5" id="KW-0378">Hydrolase</keyword>
<dbReference type="InterPro" id="IPR006103">
    <property type="entry name" value="Glyco_hydro_2_cat"/>
</dbReference>
<comment type="caution">
    <text evidence="5">The sequence shown here is derived from an EMBL/GenBank/DDBJ whole genome shotgun (WGS) entry which is preliminary data.</text>
</comment>